<dbReference type="SUPFAM" id="SSF56935">
    <property type="entry name" value="Porins"/>
    <property type="match status" value="1"/>
</dbReference>
<dbReference type="EMBL" id="FWXT01000005">
    <property type="protein sequence ID" value="SMD07105.1"/>
    <property type="molecule type" value="Genomic_DNA"/>
</dbReference>
<evidence type="ECO:0000256" key="6">
    <source>
        <dbReference type="ARBA" id="ARBA00023237"/>
    </source>
</evidence>
<organism evidence="10 11">
    <name type="scientific">Pedobacter africanus</name>
    <dbReference type="NCBI Taxonomy" id="151894"/>
    <lineage>
        <taxon>Bacteria</taxon>
        <taxon>Pseudomonadati</taxon>
        <taxon>Bacteroidota</taxon>
        <taxon>Sphingobacteriia</taxon>
        <taxon>Sphingobacteriales</taxon>
        <taxon>Sphingobacteriaceae</taxon>
        <taxon>Pedobacter</taxon>
    </lineage>
</organism>
<keyword evidence="4 7" id="KW-0812">Transmembrane</keyword>
<evidence type="ECO:0000256" key="7">
    <source>
        <dbReference type="PROSITE-ProRule" id="PRU01360"/>
    </source>
</evidence>
<evidence type="ECO:0000259" key="9">
    <source>
        <dbReference type="Pfam" id="PF07715"/>
    </source>
</evidence>
<keyword evidence="3 7" id="KW-1134">Transmembrane beta strand</keyword>
<dbReference type="InterPro" id="IPR037066">
    <property type="entry name" value="Plug_dom_sf"/>
</dbReference>
<dbReference type="Pfam" id="PF13715">
    <property type="entry name" value="CarbopepD_reg_2"/>
    <property type="match status" value="1"/>
</dbReference>
<dbReference type="OrthoDB" id="9768177at2"/>
<evidence type="ECO:0000256" key="4">
    <source>
        <dbReference type="ARBA" id="ARBA00022692"/>
    </source>
</evidence>
<reference evidence="11" key="1">
    <citation type="submission" date="2017-04" db="EMBL/GenBank/DDBJ databases">
        <authorList>
            <person name="Varghese N."/>
            <person name="Submissions S."/>
        </authorList>
    </citation>
    <scope>NUCLEOTIDE SEQUENCE [LARGE SCALE GENOMIC DNA]</scope>
    <source>
        <strain evidence="11">DSM 12126</strain>
    </source>
</reference>
<protein>
    <submittedName>
        <fullName evidence="10">TonB-linked outer membrane protein, SusC/RagA family</fullName>
    </submittedName>
</protein>
<comment type="subcellular location">
    <subcellularLocation>
        <location evidence="1 7">Cell outer membrane</location>
        <topology evidence="1 7">Multi-pass membrane protein</topology>
    </subcellularLocation>
</comment>
<evidence type="ECO:0000256" key="5">
    <source>
        <dbReference type="ARBA" id="ARBA00023136"/>
    </source>
</evidence>
<keyword evidence="11" id="KW-1185">Reference proteome</keyword>
<evidence type="ECO:0000313" key="11">
    <source>
        <dbReference type="Proteomes" id="UP000192756"/>
    </source>
</evidence>
<dbReference type="RefSeq" id="WP_084241448.1">
    <property type="nucleotide sequence ID" value="NZ_FWXT01000005.1"/>
</dbReference>
<dbReference type="NCBIfam" id="TIGR04057">
    <property type="entry name" value="SusC_RagA_signa"/>
    <property type="match status" value="1"/>
</dbReference>
<keyword evidence="5 7" id="KW-0472">Membrane</keyword>
<dbReference type="Gene3D" id="2.40.170.20">
    <property type="entry name" value="TonB-dependent receptor, beta-barrel domain"/>
    <property type="match status" value="1"/>
</dbReference>
<dbReference type="GO" id="GO:0009279">
    <property type="term" value="C:cell outer membrane"/>
    <property type="evidence" value="ECO:0007669"/>
    <property type="project" value="UniProtKB-SubCell"/>
</dbReference>
<proteinExistence type="inferred from homology"/>
<dbReference type="InterPro" id="IPR039426">
    <property type="entry name" value="TonB-dep_rcpt-like"/>
</dbReference>
<feature type="domain" description="TonB-dependent receptor plug" evidence="9">
    <location>
        <begin position="118"/>
        <end position="224"/>
    </location>
</feature>
<dbReference type="Gene3D" id="2.170.130.10">
    <property type="entry name" value="TonB-dependent receptor, plug domain"/>
    <property type="match status" value="1"/>
</dbReference>
<dbReference type="Gene3D" id="2.60.40.1120">
    <property type="entry name" value="Carboxypeptidase-like, regulatory domain"/>
    <property type="match status" value="1"/>
</dbReference>
<keyword evidence="6 7" id="KW-0998">Cell outer membrane</keyword>
<gene>
    <name evidence="10" type="ORF">SAMN04488524_4676</name>
</gene>
<dbReference type="AlphaFoldDB" id="A0A1W2EBR2"/>
<evidence type="ECO:0000313" key="10">
    <source>
        <dbReference type="EMBL" id="SMD07105.1"/>
    </source>
</evidence>
<dbReference type="Proteomes" id="UP000192756">
    <property type="component" value="Unassembled WGS sequence"/>
</dbReference>
<sequence length="1079" mass="118706">MKRFLQVFFVLLHFSGISFAQQNRAISGKVMSQAEDELLPGVSVAVKGQTIAVSTDVNGEFKLTVPGSAELTLVFKYLGYKPREVKVTNETELTVRLQPEAYMLNEVVTIGYKTLQRKDITGAVASVNARQLKDMPVNSAAEALAGRLAGVQITANEGMPGADVRVLVRGGGSITQSNSPLYIIDGVQVEDGLSNISPTDIESVEVLKDASETAIYGARGANGVVVITTKGGKEAKTRISYDGFLGLAQLQNKLDVMSPYDFVLRQYERSRGLTNTETAFEQAYGSFANIGDYKNLRPVDWQEKTFGRDAVSQTHTVALTGGGKATTFNVSYTNNSQQGIMLNSKFNRQLFNLKLDHRASDKLRAGFGARYNNQKIQGSGVSTSEATATYSLLRHTIKYKPLNTTGMGDDVLDEDYFNETNTGNGLGVLNPIQLSDAQYRNRPSDNLNINGYINYTLIKGLSFRSTAGVNFSNNTLNAFDDYITSNARINGSGLPIVNINNTKRFSLNNSNVFTYTFKKGVNNFSALLGQEIYNLKDEVRLDQLRLFPMGITPEKALGQLSLGQSTPLYPSNLISESRLLSFFTGLNYSFSDKYLAKFTFRTDASSKFAADKRWGYFPSGSLGWRISKEDFMKDLSFISDLKLRASYGASGNNRIGDYLYLTTFSTNARYALNEVINPGYSSASLANKNLKWETTVTQNIGLDIALWNNRVQLNIDAYKNKVKDLLLDVRIPAISGYVTQLQNVGETSNRGLEFQLNAIPIQRRDFSWTTNFNLAFNRNKIEKLATASSYLPSPAVAFVSGQPSDYIVQVGKPVGSMYGYISDGFYSVSDFNYDAATQVYTLKAGVADVSGVLGTAQPGWMKLKDRDGNNIINENDKDIIGNATPKFSGGFNQQFTYKNFDLSMFINFVVGNDVYNANKIEFTNSYTPNTNMLAVMKDRWKTIDANGNVVQKVTVTGGVAQVTGIPPDQLAALNKDAKIWQPITGSGAFYPTSWAVEDGSFLRLNNITLGYTFPVKLLSKAKINKLRVYATANNVAVITGYSGFDPEVNVRSSNPVTPGVDYSAYPRSRTYIFGINLSL</sequence>
<dbReference type="InterPro" id="IPR036942">
    <property type="entry name" value="Beta-barrel_TonB_sf"/>
</dbReference>
<dbReference type="InterPro" id="IPR023996">
    <property type="entry name" value="TonB-dep_OMP_SusC/RagA"/>
</dbReference>
<dbReference type="STRING" id="151894.SAMN04488524_4676"/>
<evidence type="ECO:0000256" key="1">
    <source>
        <dbReference type="ARBA" id="ARBA00004571"/>
    </source>
</evidence>
<feature type="signal peptide" evidence="8">
    <location>
        <begin position="1"/>
        <end position="20"/>
    </location>
</feature>
<keyword evidence="8" id="KW-0732">Signal</keyword>
<comment type="similarity">
    <text evidence="7">Belongs to the TonB-dependent receptor family.</text>
</comment>
<dbReference type="InterPro" id="IPR012910">
    <property type="entry name" value="Plug_dom"/>
</dbReference>
<dbReference type="InterPro" id="IPR023997">
    <property type="entry name" value="TonB-dep_OMP_SusC/RagA_CS"/>
</dbReference>
<dbReference type="Pfam" id="PF07715">
    <property type="entry name" value="Plug"/>
    <property type="match status" value="1"/>
</dbReference>
<dbReference type="SUPFAM" id="SSF49464">
    <property type="entry name" value="Carboxypeptidase regulatory domain-like"/>
    <property type="match status" value="1"/>
</dbReference>
<dbReference type="FunFam" id="2.170.130.10:FF:000008">
    <property type="entry name" value="SusC/RagA family TonB-linked outer membrane protein"/>
    <property type="match status" value="1"/>
</dbReference>
<dbReference type="NCBIfam" id="TIGR04056">
    <property type="entry name" value="OMP_RagA_SusC"/>
    <property type="match status" value="1"/>
</dbReference>
<dbReference type="PROSITE" id="PS52016">
    <property type="entry name" value="TONB_DEPENDENT_REC_3"/>
    <property type="match status" value="1"/>
</dbReference>
<keyword evidence="2 7" id="KW-0813">Transport</keyword>
<feature type="chain" id="PRO_5010740970" evidence="8">
    <location>
        <begin position="21"/>
        <end position="1079"/>
    </location>
</feature>
<dbReference type="InterPro" id="IPR008969">
    <property type="entry name" value="CarboxyPept-like_regulatory"/>
</dbReference>
<evidence type="ECO:0000256" key="8">
    <source>
        <dbReference type="SAM" id="SignalP"/>
    </source>
</evidence>
<evidence type="ECO:0000256" key="2">
    <source>
        <dbReference type="ARBA" id="ARBA00022448"/>
    </source>
</evidence>
<evidence type="ECO:0000256" key="3">
    <source>
        <dbReference type="ARBA" id="ARBA00022452"/>
    </source>
</evidence>
<name>A0A1W2EBR2_9SPHI</name>
<accession>A0A1W2EBR2</accession>